<reference evidence="1" key="1">
    <citation type="journal article" date="2023" name="G3 (Bethesda)">
        <title>A reference genome for the long-term kleptoplast-retaining sea slug Elysia crispata morphotype clarki.</title>
        <authorList>
            <person name="Eastman K.E."/>
            <person name="Pendleton A.L."/>
            <person name="Shaikh M.A."/>
            <person name="Suttiyut T."/>
            <person name="Ogas R."/>
            <person name="Tomko P."/>
            <person name="Gavelis G."/>
            <person name="Widhalm J.R."/>
            <person name="Wisecaver J.H."/>
        </authorList>
    </citation>
    <scope>NUCLEOTIDE SEQUENCE</scope>
    <source>
        <strain evidence="1">ECLA1</strain>
    </source>
</reference>
<comment type="caution">
    <text evidence="1">The sequence shown here is derived from an EMBL/GenBank/DDBJ whole genome shotgun (WGS) entry which is preliminary data.</text>
</comment>
<evidence type="ECO:0000313" key="1">
    <source>
        <dbReference type="EMBL" id="KAK3793892.1"/>
    </source>
</evidence>
<organism evidence="1 2">
    <name type="scientific">Elysia crispata</name>
    <name type="common">lettuce slug</name>
    <dbReference type="NCBI Taxonomy" id="231223"/>
    <lineage>
        <taxon>Eukaryota</taxon>
        <taxon>Metazoa</taxon>
        <taxon>Spiralia</taxon>
        <taxon>Lophotrochozoa</taxon>
        <taxon>Mollusca</taxon>
        <taxon>Gastropoda</taxon>
        <taxon>Heterobranchia</taxon>
        <taxon>Euthyneura</taxon>
        <taxon>Panpulmonata</taxon>
        <taxon>Sacoglossa</taxon>
        <taxon>Placobranchoidea</taxon>
        <taxon>Plakobranchidae</taxon>
        <taxon>Elysia</taxon>
    </lineage>
</organism>
<keyword evidence="2" id="KW-1185">Reference proteome</keyword>
<dbReference type="AlphaFoldDB" id="A0AAE1E4N5"/>
<dbReference type="Proteomes" id="UP001283361">
    <property type="component" value="Unassembled WGS sequence"/>
</dbReference>
<protein>
    <submittedName>
        <fullName evidence="1">Uncharacterized protein</fullName>
    </submittedName>
</protein>
<evidence type="ECO:0000313" key="2">
    <source>
        <dbReference type="Proteomes" id="UP001283361"/>
    </source>
</evidence>
<dbReference type="EMBL" id="JAWDGP010001166">
    <property type="protein sequence ID" value="KAK3793892.1"/>
    <property type="molecule type" value="Genomic_DNA"/>
</dbReference>
<gene>
    <name evidence="1" type="ORF">RRG08_033468</name>
</gene>
<accession>A0AAE1E4N5</accession>
<sequence>MHACMLALEVEVCRASQARVRRRWLALVVSTCYSGLANHPDFLRGATLYRPDSRISHLRRDFPVCPPVETRVSAVLAGEEIRPHLLELPPHTEETSLFVLLWRLECLAH</sequence>
<proteinExistence type="predicted"/>
<name>A0AAE1E4N5_9GAST</name>